<name>A0A8B6CX15_MYTGA</name>
<sequence>MVLWIYVVLLTLPFHSTSTSVLCNDDVNHKFTVVTEQIERLHQELQTVKQKLDTAIEENHLLKDRVDFQSKDIKALNGKMHDVLATNAHLTERIDLVSEENRDMKNILNTLFEDRDAEVYHHNDNEKNENEENRKDRHTKIQDGKILSPKYMKEKRILLDSLTTISPAVPRVAFSVTLTRKHIQLGQHQTVGYNTVLTNIGNAYDFRYNHFIVPAKGVYLLSLTGMNVAGQHVYLEMVKNGKKIAFVYCSSNADSMGSQTIAVVLEKNDVVWVRHGYGGAAQINGNDAYNTFTGVLLFSI</sequence>
<dbReference type="Gene3D" id="2.60.120.40">
    <property type="match status" value="1"/>
</dbReference>
<dbReference type="SUPFAM" id="SSF49842">
    <property type="entry name" value="TNF-like"/>
    <property type="match status" value="1"/>
</dbReference>
<evidence type="ECO:0000256" key="5">
    <source>
        <dbReference type="SAM" id="SignalP"/>
    </source>
</evidence>
<protein>
    <recommendedName>
        <fullName evidence="6">C1q domain-containing protein</fullName>
    </recommendedName>
</protein>
<dbReference type="EMBL" id="UYJE01002411">
    <property type="protein sequence ID" value="VDI10554.1"/>
    <property type="molecule type" value="Genomic_DNA"/>
</dbReference>
<dbReference type="AlphaFoldDB" id="A0A8B6CX15"/>
<comment type="caution">
    <text evidence="7">The sequence shown here is derived from an EMBL/GenBank/DDBJ whole genome shotgun (WGS) entry which is preliminary data.</text>
</comment>
<dbReference type="SMART" id="SM00110">
    <property type="entry name" value="C1Q"/>
    <property type="match status" value="1"/>
</dbReference>
<evidence type="ECO:0000313" key="7">
    <source>
        <dbReference type="EMBL" id="VDI10554.1"/>
    </source>
</evidence>
<keyword evidence="3 5" id="KW-0732">Signal</keyword>
<dbReference type="Pfam" id="PF00386">
    <property type="entry name" value="C1q"/>
    <property type="match status" value="1"/>
</dbReference>
<feature type="domain" description="C1q" evidence="6">
    <location>
        <begin position="167"/>
        <end position="300"/>
    </location>
</feature>
<reference evidence="7" key="1">
    <citation type="submission" date="2018-11" db="EMBL/GenBank/DDBJ databases">
        <authorList>
            <person name="Alioto T."/>
            <person name="Alioto T."/>
        </authorList>
    </citation>
    <scope>NUCLEOTIDE SEQUENCE</scope>
</reference>
<comment type="subcellular location">
    <subcellularLocation>
        <location evidence="1">Secreted</location>
    </subcellularLocation>
</comment>
<evidence type="ECO:0000259" key="6">
    <source>
        <dbReference type="PROSITE" id="PS50871"/>
    </source>
</evidence>
<keyword evidence="2" id="KW-0964">Secreted</keyword>
<gene>
    <name evidence="7" type="ORF">MGAL_10B043717</name>
</gene>
<accession>A0A8B6CX15</accession>
<keyword evidence="8" id="KW-1185">Reference proteome</keyword>
<feature type="coiled-coil region" evidence="4">
    <location>
        <begin position="38"/>
        <end position="65"/>
    </location>
</feature>
<dbReference type="InterPro" id="IPR050822">
    <property type="entry name" value="Cerebellin_Synaptic_Org"/>
</dbReference>
<dbReference type="PANTHER" id="PTHR22923:SF116">
    <property type="entry name" value="C1Q DOMAIN-CONTAINING PROTEIN"/>
    <property type="match status" value="1"/>
</dbReference>
<keyword evidence="4" id="KW-0175">Coiled coil</keyword>
<evidence type="ECO:0000256" key="1">
    <source>
        <dbReference type="ARBA" id="ARBA00004613"/>
    </source>
</evidence>
<dbReference type="Proteomes" id="UP000596742">
    <property type="component" value="Unassembled WGS sequence"/>
</dbReference>
<dbReference type="OrthoDB" id="6138508at2759"/>
<proteinExistence type="predicted"/>
<dbReference type="InterPro" id="IPR001073">
    <property type="entry name" value="C1q_dom"/>
</dbReference>
<feature type="chain" id="PRO_5032624430" description="C1q domain-containing protein" evidence="5">
    <location>
        <begin position="20"/>
        <end position="300"/>
    </location>
</feature>
<dbReference type="InterPro" id="IPR008983">
    <property type="entry name" value="Tumour_necrosis_fac-like_dom"/>
</dbReference>
<dbReference type="PROSITE" id="PS50871">
    <property type="entry name" value="C1Q"/>
    <property type="match status" value="1"/>
</dbReference>
<organism evidence="7 8">
    <name type="scientific">Mytilus galloprovincialis</name>
    <name type="common">Mediterranean mussel</name>
    <dbReference type="NCBI Taxonomy" id="29158"/>
    <lineage>
        <taxon>Eukaryota</taxon>
        <taxon>Metazoa</taxon>
        <taxon>Spiralia</taxon>
        <taxon>Lophotrochozoa</taxon>
        <taxon>Mollusca</taxon>
        <taxon>Bivalvia</taxon>
        <taxon>Autobranchia</taxon>
        <taxon>Pteriomorphia</taxon>
        <taxon>Mytilida</taxon>
        <taxon>Mytiloidea</taxon>
        <taxon>Mytilidae</taxon>
        <taxon>Mytilinae</taxon>
        <taxon>Mytilus</taxon>
    </lineage>
</organism>
<dbReference type="GO" id="GO:0005576">
    <property type="term" value="C:extracellular region"/>
    <property type="evidence" value="ECO:0007669"/>
    <property type="project" value="UniProtKB-SubCell"/>
</dbReference>
<evidence type="ECO:0000256" key="2">
    <source>
        <dbReference type="ARBA" id="ARBA00022525"/>
    </source>
</evidence>
<evidence type="ECO:0000256" key="4">
    <source>
        <dbReference type="SAM" id="Coils"/>
    </source>
</evidence>
<feature type="signal peptide" evidence="5">
    <location>
        <begin position="1"/>
        <end position="19"/>
    </location>
</feature>
<evidence type="ECO:0000313" key="8">
    <source>
        <dbReference type="Proteomes" id="UP000596742"/>
    </source>
</evidence>
<dbReference type="PANTHER" id="PTHR22923">
    <property type="entry name" value="CEREBELLIN-RELATED"/>
    <property type="match status" value="1"/>
</dbReference>
<evidence type="ECO:0000256" key="3">
    <source>
        <dbReference type="ARBA" id="ARBA00022729"/>
    </source>
</evidence>